<evidence type="ECO:0000256" key="1">
    <source>
        <dbReference type="ARBA" id="ARBA00023015"/>
    </source>
</evidence>
<feature type="domain" description="HTH crp-type" evidence="5">
    <location>
        <begin position="153"/>
        <end position="226"/>
    </location>
</feature>
<dbReference type="SUPFAM" id="SSF51206">
    <property type="entry name" value="cAMP-binding domain-like"/>
    <property type="match status" value="1"/>
</dbReference>
<organism evidence="6 7">
    <name type="scientific">Chitinophaga rupis</name>
    <dbReference type="NCBI Taxonomy" id="573321"/>
    <lineage>
        <taxon>Bacteria</taxon>
        <taxon>Pseudomonadati</taxon>
        <taxon>Bacteroidota</taxon>
        <taxon>Chitinophagia</taxon>
        <taxon>Chitinophagales</taxon>
        <taxon>Chitinophagaceae</taxon>
        <taxon>Chitinophaga</taxon>
    </lineage>
</organism>
<proteinExistence type="predicted"/>
<keyword evidence="7" id="KW-1185">Reference proteome</keyword>
<feature type="domain" description="Cyclic nucleotide-binding" evidence="4">
    <location>
        <begin position="19"/>
        <end position="139"/>
    </location>
</feature>
<dbReference type="InterPro" id="IPR012318">
    <property type="entry name" value="HTH_CRP"/>
</dbReference>
<evidence type="ECO:0000256" key="2">
    <source>
        <dbReference type="ARBA" id="ARBA00023125"/>
    </source>
</evidence>
<dbReference type="PROSITE" id="PS51063">
    <property type="entry name" value="HTH_CRP_2"/>
    <property type="match status" value="1"/>
</dbReference>
<dbReference type="InterPro" id="IPR014710">
    <property type="entry name" value="RmlC-like_jellyroll"/>
</dbReference>
<dbReference type="CDD" id="cd00038">
    <property type="entry name" value="CAP_ED"/>
    <property type="match status" value="1"/>
</dbReference>
<dbReference type="GO" id="GO:0005829">
    <property type="term" value="C:cytosol"/>
    <property type="evidence" value="ECO:0007669"/>
    <property type="project" value="TreeGrafter"/>
</dbReference>
<dbReference type="EMBL" id="FOBB01000007">
    <property type="protein sequence ID" value="SEM92360.1"/>
    <property type="molecule type" value="Genomic_DNA"/>
</dbReference>
<dbReference type="PANTHER" id="PTHR24567">
    <property type="entry name" value="CRP FAMILY TRANSCRIPTIONAL REGULATORY PROTEIN"/>
    <property type="match status" value="1"/>
</dbReference>
<dbReference type="InterPro" id="IPR000595">
    <property type="entry name" value="cNMP-bd_dom"/>
</dbReference>
<dbReference type="AlphaFoldDB" id="A0A1H8CBG8"/>
<dbReference type="InterPro" id="IPR050397">
    <property type="entry name" value="Env_Response_Regulators"/>
</dbReference>
<accession>A0A1H8CBG8</accession>
<reference evidence="6 7" key="1">
    <citation type="submission" date="2016-10" db="EMBL/GenBank/DDBJ databases">
        <authorList>
            <person name="de Groot N.N."/>
        </authorList>
    </citation>
    <scope>NUCLEOTIDE SEQUENCE [LARGE SCALE GENOMIC DNA]</scope>
    <source>
        <strain evidence="6 7">DSM 21039</strain>
    </source>
</reference>
<dbReference type="Pfam" id="PF13545">
    <property type="entry name" value="HTH_Crp_2"/>
    <property type="match status" value="1"/>
</dbReference>
<dbReference type="GO" id="GO:0003700">
    <property type="term" value="F:DNA-binding transcription factor activity"/>
    <property type="evidence" value="ECO:0007669"/>
    <property type="project" value="TreeGrafter"/>
</dbReference>
<dbReference type="Pfam" id="PF00027">
    <property type="entry name" value="cNMP_binding"/>
    <property type="match status" value="1"/>
</dbReference>
<dbReference type="PANTHER" id="PTHR24567:SF74">
    <property type="entry name" value="HTH-TYPE TRANSCRIPTIONAL REGULATOR ARCR"/>
    <property type="match status" value="1"/>
</dbReference>
<dbReference type="Gene3D" id="1.10.10.10">
    <property type="entry name" value="Winged helix-like DNA-binding domain superfamily/Winged helix DNA-binding domain"/>
    <property type="match status" value="1"/>
</dbReference>
<gene>
    <name evidence="6" type="ORF">SAMN04488505_10758</name>
</gene>
<evidence type="ECO:0000313" key="7">
    <source>
        <dbReference type="Proteomes" id="UP000198984"/>
    </source>
</evidence>
<keyword evidence="3" id="KW-0804">Transcription</keyword>
<dbReference type="SMART" id="SM00419">
    <property type="entry name" value="HTH_CRP"/>
    <property type="match status" value="1"/>
</dbReference>
<evidence type="ECO:0000313" key="6">
    <source>
        <dbReference type="EMBL" id="SEM92360.1"/>
    </source>
</evidence>
<keyword evidence="2" id="KW-0238">DNA-binding</keyword>
<dbReference type="InterPro" id="IPR018490">
    <property type="entry name" value="cNMP-bd_dom_sf"/>
</dbReference>
<dbReference type="PROSITE" id="PS50042">
    <property type="entry name" value="CNMP_BINDING_3"/>
    <property type="match status" value="1"/>
</dbReference>
<dbReference type="Proteomes" id="UP000198984">
    <property type="component" value="Unassembled WGS sequence"/>
</dbReference>
<evidence type="ECO:0000259" key="4">
    <source>
        <dbReference type="PROSITE" id="PS50042"/>
    </source>
</evidence>
<dbReference type="InterPro" id="IPR036388">
    <property type="entry name" value="WH-like_DNA-bd_sf"/>
</dbReference>
<dbReference type="SMART" id="SM00100">
    <property type="entry name" value="cNMP"/>
    <property type="match status" value="1"/>
</dbReference>
<dbReference type="Gene3D" id="2.60.120.10">
    <property type="entry name" value="Jelly Rolls"/>
    <property type="match status" value="1"/>
</dbReference>
<dbReference type="OrthoDB" id="9127033at2"/>
<dbReference type="GO" id="GO:0003677">
    <property type="term" value="F:DNA binding"/>
    <property type="evidence" value="ECO:0007669"/>
    <property type="project" value="UniProtKB-KW"/>
</dbReference>
<keyword evidence="1" id="KW-0805">Transcription regulation</keyword>
<dbReference type="InterPro" id="IPR036390">
    <property type="entry name" value="WH_DNA-bd_sf"/>
</dbReference>
<name>A0A1H8CBG8_9BACT</name>
<evidence type="ECO:0000256" key="3">
    <source>
        <dbReference type="ARBA" id="ARBA00023163"/>
    </source>
</evidence>
<dbReference type="PRINTS" id="PR00034">
    <property type="entry name" value="HTHCRP"/>
</dbReference>
<protein>
    <submittedName>
        <fullName evidence="6">Transcriptional regulator, Crp/Fnr family</fullName>
    </submittedName>
</protein>
<dbReference type="SUPFAM" id="SSF46785">
    <property type="entry name" value="Winged helix' DNA-binding domain"/>
    <property type="match status" value="1"/>
</dbReference>
<sequence length="235" mass="26757">MSIKGLFPIDKWDFKSESIFADLRPEDFELLTAHKSEHVYKKNDILFREGTYPSGIFFINKGKVKKYKVDKDGKEQIIYLANTAQLIGYHAILSGDRYPDSAAVMEESVITFIPKEDFLKTLDQSPALNKRLLKTLSHEFAVLANSLTMFAQKTVRERLALQLIVIREKHKVDAVEGAPVEINISREDLASLVGTARENVIRILTEFKEKGILETKGRKIIVKDINTLIKIANHK</sequence>
<dbReference type="STRING" id="573321.SAMN04488505_10758"/>
<evidence type="ECO:0000259" key="5">
    <source>
        <dbReference type="PROSITE" id="PS51063"/>
    </source>
</evidence>